<feature type="active site" description="Proton acceptor" evidence="15">
    <location>
        <position position="88"/>
    </location>
</feature>
<reference evidence="22" key="1">
    <citation type="submission" date="2020-06" db="EMBL/GenBank/DDBJ databases">
        <title>WGS assembly of Ceratodon purpureus strain R40.</title>
        <authorList>
            <person name="Carey S.B."/>
            <person name="Jenkins J."/>
            <person name="Shu S."/>
            <person name="Lovell J.T."/>
            <person name="Sreedasyam A."/>
            <person name="Maumus F."/>
            <person name="Tiley G.P."/>
            <person name="Fernandez-Pozo N."/>
            <person name="Barry K."/>
            <person name="Chen C."/>
            <person name="Wang M."/>
            <person name="Lipzen A."/>
            <person name="Daum C."/>
            <person name="Saski C.A."/>
            <person name="Payton A.C."/>
            <person name="Mcbreen J.C."/>
            <person name="Conrad R.E."/>
            <person name="Kollar L.M."/>
            <person name="Olsson S."/>
            <person name="Huttunen S."/>
            <person name="Landis J.B."/>
            <person name="Wickett N.J."/>
            <person name="Johnson M.G."/>
            <person name="Rensing S.A."/>
            <person name="Grimwood J."/>
            <person name="Schmutz J."/>
            <person name="Mcdaniel S.F."/>
        </authorList>
    </citation>
    <scope>NUCLEOTIDE SEQUENCE</scope>
    <source>
        <strain evidence="22">R40</strain>
    </source>
</reference>
<dbReference type="GO" id="GO:0046872">
    <property type="term" value="F:metal ion binding"/>
    <property type="evidence" value="ECO:0007669"/>
    <property type="project" value="UniProtKB-UniRule"/>
</dbReference>
<feature type="binding site" evidence="17">
    <location>
        <position position="92"/>
    </location>
    <ligand>
        <name>Ca(2+)</name>
        <dbReference type="ChEBI" id="CHEBI:29108"/>
        <label>1</label>
    </ligand>
</feature>
<evidence type="ECO:0000256" key="13">
    <source>
        <dbReference type="ARBA" id="ARBA00023157"/>
    </source>
</evidence>
<keyword evidence="11 20" id="KW-0560">Oxidoreductase</keyword>
<evidence type="ECO:0000256" key="3">
    <source>
        <dbReference type="ARBA" id="ARBA00004613"/>
    </source>
</evidence>
<feature type="binding site" evidence="17">
    <location>
        <position position="98"/>
    </location>
    <ligand>
        <name>Ca(2+)</name>
        <dbReference type="ChEBI" id="CHEBI:29108"/>
        <label>1</label>
    </ligand>
</feature>
<protein>
    <recommendedName>
        <fullName evidence="20">Peroxidase</fullName>
        <ecNumber evidence="20">1.11.1.7</ecNumber>
    </recommendedName>
</protein>
<keyword evidence="7 20" id="KW-0349">Heme</keyword>
<dbReference type="InterPro" id="IPR033905">
    <property type="entry name" value="Secretory_peroxidase"/>
</dbReference>
<evidence type="ECO:0000256" key="19">
    <source>
        <dbReference type="PIRSR" id="PIRSR600823-5"/>
    </source>
</evidence>
<feature type="site" description="Transition state stabilizer" evidence="18">
    <location>
        <position position="84"/>
    </location>
</feature>
<dbReference type="Gene3D" id="1.10.420.10">
    <property type="entry name" value="Peroxidase, domain 2"/>
    <property type="match status" value="1"/>
</dbReference>
<keyword evidence="8 17" id="KW-0479">Metal-binding</keyword>
<dbReference type="CDD" id="cd00693">
    <property type="entry name" value="secretory_peroxidase"/>
    <property type="match status" value="1"/>
</dbReference>
<name>A0A8T0GQK2_CERPU</name>
<feature type="disulfide bond" evidence="19">
    <location>
        <begin position="218"/>
        <end position="250"/>
    </location>
</feature>
<dbReference type="Proteomes" id="UP000822688">
    <property type="component" value="Chromosome 10"/>
</dbReference>
<feature type="domain" description="Plant heme peroxidase family profile" evidence="21">
    <location>
        <begin position="47"/>
        <end position="342"/>
    </location>
</feature>
<comment type="cofactor">
    <cofactor evidence="17 20">
        <name>heme b</name>
        <dbReference type="ChEBI" id="CHEBI:60344"/>
    </cofactor>
    <text evidence="17 20">Binds 1 heme b (iron(II)-protoporphyrin IX) group per subunit.</text>
</comment>
<keyword evidence="14" id="KW-0325">Glycoprotein</keyword>
<dbReference type="Pfam" id="PF00141">
    <property type="entry name" value="peroxidase"/>
    <property type="match status" value="1"/>
</dbReference>
<feature type="binding site" evidence="16">
    <location>
        <position position="181"/>
    </location>
    <ligand>
        <name>substrate</name>
    </ligand>
</feature>
<dbReference type="EMBL" id="CM026431">
    <property type="protein sequence ID" value="KAG0559282.1"/>
    <property type="molecule type" value="Genomic_DNA"/>
</dbReference>
<dbReference type="InterPro" id="IPR019793">
    <property type="entry name" value="Peroxidases_heam-ligand_BS"/>
</dbReference>
<feature type="binding site" evidence="17">
    <location>
        <position position="212"/>
    </location>
    <ligand>
        <name>Ca(2+)</name>
        <dbReference type="ChEBI" id="CHEBI:29108"/>
        <label>2</label>
    </ligand>
</feature>
<evidence type="ECO:0000256" key="10">
    <source>
        <dbReference type="ARBA" id="ARBA00022837"/>
    </source>
</evidence>
<comment type="similarity">
    <text evidence="4">Belongs to the peroxidase family. Ascorbate peroxidase subfamily.</text>
</comment>
<dbReference type="Gene3D" id="1.10.520.10">
    <property type="match status" value="1"/>
</dbReference>
<evidence type="ECO:0000256" key="8">
    <source>
        <dbReference type="ARBA" id="ARBA00022723"/>
    </source>
</evidence>
<comment type="subcellular location">
    <subcellularLocation>
        <location evidence="3 20">Secreted</location>
    </subcellularLocation>
</comment>
<evidence type="ECO:0000259" key="21">
    <source>
        <dbReference type="PROSITE" id="PS50873"/>
    </source>
</evidence>
<feature type="binding site" evidence="17">
    <location>
        <position position="271"/>
    </location>
    <ligand>
        <name>Ca(2+)</name>
        <dbReference type="ChEBI" id="CHEBI:29108"/>
        <label>2</label>
    </ligand>
</feature>
<keyword evidence="13 19" id="KW-1015">Disulfide bond</keyword>
<comment type="catalytic activity">
    <reaction evidence="1 20">
        <text>2 a phenolic donor + H2O2 = 2 a phenolic radical donor + 2 H2O</text>
        <dbReference type="Rhea" id="RHEA:56136"/>
        <dbReference type="ChEBI" id="CHEBI:15377"/>
        <dbReference type="ChEBI" id="CHEBI:16240"/>
        <dbReference type="ChEBI" id="CHEBI:139520"/>
        <dbReference type="ChEBI" id="CHEBI:139521"/>
        <dbReference type="EC" id="1.11.1.7"/>
    </reaction>
</comment>
<evidence type="ECO:0000256" key="11">
    <source>
        <dbReference type="ARBA" id="ARBA00023002"/>
    </source>
</evidence>
<dbReference type="PROSITE" id="PS50873">
    <property type="entry name" value="PEROXIDASE_4"/>
    <property type="match status" value="1"/>
</dbReference>
<organism evidence="22 23">
    <name type="scientific">Ceratodon purpureus</name>
    <name type="common">Fire moss</name>
    <name type="synonym">Dicranum purpureum</name>
    <dbReference type="NCBI Taxonomy" id="3225"/>
    <lineage>
        <taxon>Eukaryota</taxon>
        <taxon>Viridiplantae</taxon>
        <taxon>Streptophyta</taxon>
        <taxon>Embryophyta</taxon>
        <taxon>Bryophyta</taxon>
        <taxon>Bryophytina</taxon>
        <taxon>Bryopsida</taxon>
        <taxon>Dicranidae</taxon>
        <taxon>Pseudoditrichales</taxon>
        <taxon>Ditrichaceae</taxon>
        <taxon>Ceratodon</taxon>
    </lineage>
</organism>
<keyword evidence="9" id="KW-0732">Signal</keyword>
<keyword evidence="20" id="KW-0376">Hydrogen peroxide</keyword>
<feature type="disulfide bond" evidence="19">
    <location>
        <begin position="57"/>
        <end position="133"/>
    </location>
</feature>
<dbReference type="FunFam" id="1.10.520.10:FF:000006">
    <property type="entry name" value="Peroxidase"/>
    <property type="match status" value="1"/>
</dbReference>
<dbReference type="GO" id="GO:0042744">
    <property type="term" value="P:hydrogen peroxide catabolic process"/>
    <property type="evidence" value="ECO:0007669"/>
    <property type="project" value="UniProtKB-KW"/>
</dbReference>
<dbReference type="FunFam" id="1.10.420.10:FF:000001">
    <property type="entry name" value="Peroxidase"/>
    <property type="match status" value="1"/>
</dbReference>
<evidence type="ECO:0000256" key="5">
    <source>
        <dbReference type="ARBA" id="ARBA00022525"/>
    </source>
</evidence>
<dbReference type="OrthoDB" id="2113341at2759"/>
<sequence>MRVFLAFQFELTGALVMRRTMLSLVALLVVSLSMYSVQSLGVSINLGLRNGFYDLSCPDVERVVYLTMQMISRRDPDIPADVLRLHFHDCFVRGCDGSVLLDGPGTEKKAPPNDRLEGFQAIDTVKAAVEKVCPGVVSCADILAFAARDSVKINQGPDWRVPAGRRDGRVSIAAEAVSNLPGPEMTISQLVENFGRQGLSKSDMVVLSGAHTIGDAACHHIDDRLYNYPSKSGVDPIIPADFVTELKRKCPKPGLRLQTVDFDRVTSHRFDPQYYHNLVSNKGVLASDQLLWTDKSTRPLVAQNSVKTLFFANFAQAMIKMSKISPLTGDQGEIRLKCRVVNNI</sequence>
<evidence type="ECO:0000256" key="4">
    <source>
        <dbReference type="ARBA" id="ARBA00006873"/>
    </source>
</evidence>
<dbReference type="GO" id="GO:0005576">
    <property type="term" value="C:extracellular region"/>
    <property type="evidence" value="ECO:0007669"/>
    <property type="project" value="UniProtKB-SubCell"/>
</dbReference>
<evidence type="ECO:0000256" key="17">
    <source>
        <dbReference type="PIRSR" id="PIRSR600823-3"/>
    </source>
</evidence>
<accession>A0A8T0GQK2</accession>
<feature type="binding site" evidence="17">
    <location>
        <position position="263"/>
    </location>
    <ligand>
        <name>Ca(2+)</name>
        <dbReference type="ChEBI" id="CHEBI:29108"/>
        <label>2</label>
    </ligand>
</feature>
<dbReference type="PANTHER" id="PTHR31235">
    <property type="entry name" value="PEROXIDASE 25-RELATED"/>
    <property type="match status" value="1"/>
</dbReference>
<keyword evidence="10 17" id="KW-0106">Calcium</keyword>
<dbReference type="EC" id="1.11.1.7" evidence="20"/>
<evidence type="ECO:0000256" key="15">
    <source>
        <dbReference type="PIRSR" id="PIRSR600823-1"/>
    </source>
</evidence>
<evidence type="ECO:0000256" key="16">
    <source>
        <dbReference type="PIRSR" id="PIRSR600823-2"/>
    </source>
</evidence>
<evidence type="ECO:0000256" key="9">
    <source>
        <dbReference type="ARBA" id="ARBA00022729"/>
    </source>
</evidence>
<evidence type="ECO:0000256" key="1">
    <source>
        <dbReference type="ARBA" id="ARBA00000189"/>
    </source>
</evidence>
<evidence type="ECO:0000313" key="22">
    <source>
        <dbReference type="EMBL" id="KAG0559282.1"/>
    </source>
</evidence>
<dbReference type="InterPro" id="IPR002016">
    <property type="entry name" value="Haem_peroxidase"/>
</dbReference>
<comment type="function">
    <text evidence="2">Removal of H(2)O(2), oxidation of toxic reductants, biosynthesis and degradation of lignin, suberization, auxin catabolism, response to environmental stresses such as wounding, pathogen attack and oxidative stress. These functions might be dependent on each isozyme/isoform in each plant tissue.</text>
</comment>
<gene>
    <name evidence="22" type="ORF">KC19_10G093200</name>
</gene>
<comment type="caution">
    <text evidence="22">The sequence shown here is derived from an EMBL/GenBank/DDBJ whole genome shotgun (WGS) entry which is preliminary data.</text>
</comment>
<evidence type="ECO:0000256" key="2">
    <source>
        <dbReference type="ARBA" id="ARBA00002322"/>
    </source>
</evidence>
<dbReference type="AlphaFoldDB" id="A0A8T0GQK2"/>
<dbReference type="GO" id="GO:0020037">
    <property type="term" value="F:heme binding"/>
    <property type="evidence" value="ECO:0007669"/>
    <property type="project" value="UniProtKB-UniRule"/>
</dbReference>
<evidence type="ECO:0000256" key="20">
    <source>
        <dbReference type="RuleBase" id="RU362060"/>
    </source>
</evidence>
<evidence type="ECO:0000313" key="23">
    <source>
        <dbReference type="Proteomes" id="UP000822688"/>
    </source>
</evidence>
<dbReference type="PRINTS" id="PR00458">
    <property type="entry name" value="PEROXIDASE"/>
</dbReference>
<dbReference type="PROSITE" id="PS00435">
    <property type="entry name" value="PEROXIDASE_1"/>
    <property type="match status" value="1"/>
</dbReference>
<evidence type="ECO:0000256" key="7">
    <source>
        <dbReference type="ARBA" id="ARBA00022617"/>
    </source>
</evidence>
<dbReference type="GO" id="GO:0006979">
    <property type="term" value="P:response to oxidative stress"/>
    <property type="evidence" value="ECO:0007669"/>
    <property type="project" value="UniProtKB-UniRule"/>
</dbReference>
<evidence type="ECO:0000256" key="14">
    <source>
        <dbReference type="ARBA" id="ARBA00023180"/>
    </source>
</evidence>
<dbReference type="SUPFAM" id="SSF48113">
    <property type="entry name" value="Heme-dependent peroxidases"/>
    <property type="match status" value="1"/>
</dbReference>
<dbReference type="InterPro" id="IPR010255">
    <property type="entry name" value="Haem_peroxidase_sf"/>
</dbReference>
<evidence type="ECO:0000256" key="12">
    <source>
        <dbReference type="ARBA" id="ARBA00023004"/>
    </source>
</evidence>
<evidence type="ECO:0000256" key="6">
    <source>
        <dbReference type="ARBA" id="ARBA00022559"/>
    </source>
</evidence>
<feature type="binding site" evidence="17">
    <location>
        <position position="266"/>
    </location>
    <ligand>
        <name>Ca(2+)</name>
        <dbReference type="ChEBI" id="CHEBI:29108"/>
        <label>2</label>
    </ligand>
</feature>
<feature type="disulfide bond" evidence="19">
    <location>
        <begin position="90"/>
        <end position="95"/>
    </location>
</feature>
<comment type="similarity">
    <text evidence="20">Belongs to the peroxidase family. Classical plant (class III) peroxidase subfamily.</text>
</comment>
<dbReference type="InterPro" id="IPR000823">
    <property type="entry name" value="Peroxidase_pln"/>
</dbReference>
<dbReference type="GO" id="GO:0140825">
    <property type="term" value="F:lactoperoxidase activity"/>
    <property type="evidence" value="ECO:0007669"/>
    <property type="project" value="UniProtKB-EC"/>
</dbReference>
<keyword evidence="23" id="KW-1185">Reference proteome</keyword>
<evidence type="ECO:0000256" key="18">
    <source>
        <dbReference type="PIRSR" id="PIRSR600823-4"/>
    </source>
</evidence>
<feature type="binding site" evidence="17">
    <location>
        <position position="89"/>
    </location>
    <ligand>
        <name>Ca(2+)</name>
        <dbReference type="ChEBI" id="CHEBI:29108"/>
        <label>1</label>
    </ligand>
</feature>
<feature type="disulfide bond" evidence="19">
    <location>
        <begin position="139"/>
        <end position="338"/>
    </location>
</feature>
<dbReference type="PRINTS" id="PR00461">
    <property type="entry name" value="PLPEROXIDASE"/>
</dbReference>
<proteinExistence type="inferred from homology"/>
<keyword evidence="12 17" id="KW-0408">Iron</keyword>
<feature type="binding site" evidence="17">
    <location>
        <position position="107"/>
    </location>
    <ligand>
        <name>Ca(2+)</name>
        <dbReference type="ChEBI" id="CHEBI:29108"/>
        <label>1</label>
    </ligand>
</feature>
<feature type="binding site" description="axial binding residue" evidence="17">
    <location>
        <position position="211"/>
    </location>
    <ligand>
        <name>heme b</name>
        <dbReference type="ChEBI" id="CHEBI:60344"/>
    </ligand>
    <ligandPart>
        <name>Fe</name>
        <dbReference type="ChEBI" id="CHEBI:18248"/>
    </ligandPart>
</feature>
<keyword evidence="5 20" id="KW-0964">Secreted</keyword>
<comment type="cofactor">
    <cofactor evidence="17 20">
        <name>Ca(2+)</name>
        <dbReference type="ChEBI" id="CHEBI:29108"/>
    </cofactor>
    <text evidence="17 20">Binds 2 calcium ions per subunit.</text>
</comment>
<feature type="binding site" evidence="17">
    <location>
        <position position="94"/>
    </location>
    <ligand>
        <name>Ca(2+)</name>
        <dbReference type="ChEBI" id="CHEBI:29108"/>
        <label>1</label>
    </ligand>
</feature>
<feature type="binding site" evidence="17">
    <location>
        <position position="96"/>
    </location>
    <ligand>
        <name>Ca(2+)</name>
        <dbReference type="ChEBI" id="CHEBI:29108"/>
        <label>1</label>
    </ligand>
</feature>
<keyword evidence="6 20" id="KW-0575">Peroxidase</keyword>